<dbReference type="InterPro" id="IPR035965">
    <property type="entry name" value="PAS-like_dom_sf"/>
</dbReference>
<dbReference type="AlphaFoldDB" id="A0A7Y3XBM0"/>
<evidence type="ECO:0000259" key="2">
    <source>
        <dbReference type="PROSITE" id="PS50112"/>
    </source>
</evidence>
<dbReference type="EMBL" id="JABFHI010000005">
    <property type="protein sequence ID" value="NOG32416.1"/>
    <property type="molecule type" value="Genomic_DNA"/>
</dbReference>
<reference evidence="3 4" key="1">
    <citation type="submission" date="2020-05" db="EMBL/GenBank/DDBJ databases">
        <authorList>
            <person name="Ruan W."/>
            <person name="Jeon C.O."/>
            <person name="Chun B.H."/>
        </authorList>
    </citation>
    <scope>NUCLEOTIDE SEQUENCE [LARGE SCALE GENOMIC DNA]</scope>
    <source>
        <strain evidence="3 4">TBZ9</strain>
    </source>
</reference>
<keyword evidence="4" id="KW-1185">Reference proteome</keyword>
<dbReference type="Proteomes" id="UP000588806">
    <property type="component" value="Unassembled WGS sequence"/>
</dbReference>
<evidence type="ECO:0000256" key="1">
    <source>
        <dbReference type="SAM" id="Phobius"/>
    </source>
</evidence>
<dbReference type="NCBIfam" id="TIGR00229">
    <property type="entry name" value="sensory_box"/>
    <property type="match status" value="1"/>
</dbReference>
<evidence type="ECO:0000313" key="3">
    <source>
        <dbReference type="EMBL" id="NOG32416.1"/>
    </source>
</evidence>
<dbReference type="SUPFAM" id="SSF55785">
    <property type="entry name" value="PYP-like sensor domain (PAS domain)"/>
    <property type="match status" value="1"/>
</dbReference>
<dbReference type="Gene3D" id="3.30.450.20">
    <property type="entry name" value="PAS domain"/>
    <property type="match status" value="2"/>
</dbReference>
<dbReference type="PROSITE" id="PS50112">
    <property type="entry name" value="PAS"/>
    <property type="match status" value="1"/>
</dbReference>
<evidence type="ECO:0000313" key="4">
    <source>
        <dbReference type="Proteomes" id="UP000588806"/>
    </source>
</evidence>
<feature type="domain" description="PAS" evidence="2">
    <location>
        <begin position="131"/>
        <end position="185"/>
    </location>
</feature>
<dbReference type="RefSeq" id="WP_171702885.1">
    <property type="nucleotide sequence ID" value="NZ_JABFHI010000005.1"/>
</dbReference>
<feature type="transmembrane region" description="Helical" evidence="1">
    <location>
        <begin position="83"/>
        <end position="101"/>
    </location>
</feature>
<accession>A0A7Y3XBM0</accession>
<gene>
    <name evidence="3" type="ORF">HLB35_12815</name>
</gene>
<comment type="caution">
    <text evidence="3">The sequence shown here is derived from an EMBL/GenBank/DDBJ whole genome shotgun (WGS) entry which is preliminary data.</text>
</comment>
<protein>
    <submittedName>
        <fullName evidence="3">PAS domain S-box protein</fullName>
    </submittedName>
</protein>
<dbReference type="CDD" id="cd12915">
    <property type="entry name" value="PDC2_DGC_like"/>
    <property type="match status" value="1"/>
</dbReference>
<dbReference type="InterPro" id="IPR000014">
    <property type="entry name" value="PAS"/>
</dbReference>
<reference evidence="3 4" key="2">
    <citation type="submission" date="2020-06" db="EMBL/GenBank/DDBJ databases">
        <title>Halomonas songnenensis sp. nov., a moderately halophilic bacterium isolated from saline and alkaline soils.</title>
        <authorList>
            <person name="Jiang J."/>
            <person name="Pan Y."/>
        </authorList>
    </citation>
    <scope>NUCLEOTIDE SEQUENCE [LARGE SCALE GENOMIC DNA]</scope>
    <source>
        <strain evidence="3 4">TBZ9</strain>
    </source>
</reference>
<keyword evidence="1" id="KW-0812">Transmembrane</keyword>
<name>A0A7Y3XBM0_9GAMM</name>
<keyword evidence="1" id="KW-1133">Transmembrane helix</keyword>
<sequence length="211" mass="24365">MDTEGRLLARRPDTTFELGMATIQNPETAAFLGSHDRQRAMRLHSPVDGEERLYWMKRLEGLPFSVVVGESTERLLAGWKQRFWILTLIASVIALLGAWVVRHYCKRLYLAEQLQHRVKEREEARAQAQMREARLEALVQSIQDMIFVFDQRGCFTYVHALNEGRLLQDKEDVLGQHYSDVMPPKLPKHLTVFSIACSITGRLKSWNTLCP</sequence>
<keyword evidence="1" id="KW-0472">Membrane</keyword>
<organism evidence="3 4">
    <name type="scientific">Vreelandella azerica</name>
    <dbReference type="NCBI Taxonomy" id="2732867"/>
    <lineage>
        <taxon>Bacteria</taxon>
        <taxon>Pseudomonadati</taxon>
        <taxon>Pseudomonadota</taxon>
        <taxon>Gammaproteobacteria</taxon>
        <taxon>Oceanospirillales</taxon>
        <taxon>Halomonadaceae</taxon>
        <taxon>Vreelandella</taxon>
    </lineage>
</organism>
<proteinExistence type="predicted"/>